<dbReference type="Proteomes" id="UP000887580">
    <property type="component" value="Unplaced"/>
</dbReference>
<evidence type="ECO:0000313" key="2">
    <source>
        <dbReference type="WBParaSite" id="PS1159_v2.g6190.t1"/>
    </source>
</evidence>
<reference evidence="2" key="1">
    <citation type="submission" date="2022-11" db="UniProtKB">
        <authorList>
            <consortium name="WormBaseParasite"/>
        </authorList>
    </citation>
    <scope>IDENTIFICATION</scope>
</reference>
<sequence length="180" mass="18823">MCCHSGLHQSDCQFALAQTTTNSSSAQLTRKSQPNNSRNFITGSYSKPGDIHYTPASTASSSNASLSSPLTDYNSSDVIKQQQRPSETGPSPSALTTNSATAKKLTVGASSSAASQPSSASSIGSIFRETKGHLSSFFDSVSQWLSTTNEDRASSTVADLEVVSLDSCPSTSKLQTVVKT</sequence>
<protein>
    <submittedName>
        <fullName evidence="2">Uncharacterized protein</fullName>
    </submittedName>
</protein>
<organism evidence="1 2">
    <name type="scientific">Panagrolaimus sp. PS1159</name>
    <dbReference type="NCBI Taxonomy" id="55785"/>
    <lineage>
        <taxon>Eukaryota</taxon>
        <taxon>Metazoa</taxon>
        <taxon>Ecdysozoa</taxon>
        <taxon>Nematoda</taxon>
        <taxon>Chromadorea</taxon>
        <taxon>Rhabditida</taxon>
        <taxon>Tylenchina</taxon>
        <taxon>Panagrolaimomorpha</taxon>
        <taxon>Panagrolaimoidea</taxon>
        <taxon>Panagrolaimidae</taxon>
        <taxon>Panagrolaimus</taxon>
    </lineage>
</organism>
<accession>A0AC35GKS6</accession>
<proteinExistence type="predicted"/>
<evidence type="ECO:0000313" key="1">
    <source>
        <dbReference type="Proteomes" id="UP000887580"/>
    </source>
</evidence>
<name>A0AC35GKS6_9BILA</name>
<dbReference type="WBParaSite" id="PS1159_v2.g6190.t1">
    <property type="protein sequence ID" value="PS1159_v2.g6190.t1"/>
    <property type="gene ID" value="PS1159_v2.g6190"/>
</dbReference>